<dbReference type="InterPro" id="IPR029062">
    <property type="entry name" value="Class_I_gatase-like"/>
</dbReference>
<dbReference type="InterPro" id="IPR022955">
    <property type="entry name" value="GMP_synthase"/>
</dbReference>
<dbReference type="PANTHER" id="PTHR11922">
    <property type="entry name" value="GMP SYNTHASE-RELATED"/>
    <property type="match status" value="1"/>
</dbReference>
<evidence type="ECO:0000256" key="9">
    <source>
        <dbReference type="HAMAP-Rule" id="MF_00344"/>
    </source>
</evidence>
<gene>
    <name evidence="9" type="primary">guaA</name>
    <name evidence="12" type="ORF">UT12_C0002G0037</name>
</gene>
<dbReference type="FunFam" id="3.30.300.10:FF:000002">
    <property type="entry name" value="GMP synthase [glutamine-hydrolyzing]"/>
    <property type="match status" value="1"/>
</dbReference>
<dbReference type="GO" id="GO:0005524">
    <property type="term" value="F:ATP binding"/>
    <property type="evidence" value="ECO:0007669"/>
    <property type="project" value="UniProtKB-UniRule"/>
</dbReference>
<dbReference type="EC" id="6.3.5.2" evidence="9"/>
<dbReference type="InterPro" id="IPR001674">
    <property type="entry name" value="GMP_synth_C"/>
</dbReference>
<keyword evidence="3 9" id="KW-0436">Ligase</keyword>
<comment type="caution">
    <text evidence="12">The sequence shown here is derived from an EMBL/GenBank/DDBJ whole genome shotgun (WGS) entry which is preliminary data.</text>
</comment>
<keyword evidence="4 9" id="KW-0547">Nucleotide-binding</keyword>
<evidence type="ECO:0000313" key="13">
    <source>
        <dbReference type="Proteomes" id="UP000034893"/>
    </source>
</evidence>
<dbReference type="InterPro" id="IPR017926">
    <property type="entry name" value="GATASE"/>
</dbReference>
<dbReference type="CDD" id="cd01742">
    <property type="entry name" value="GATase1_GMP_Synthase"/>
    <property type="match status" value="1"/>
</dbReference>
<evidence type="ECO:0000313" key="12">
    <source>
        <dbReference type="EMBL" id="KKQ90106.1"/>
    </source>
</evidence>
<dbReference type="PANTHER" id="PTHR11922:SF2">
    <property type="entry name" value="GMP SYNTHASE [GLUTAMINE-HYDROLYZING]"/>
    <property type="match status" value="1"/>
</dbReference>
<dbReference type="PROSITE" id="PS51553">
    <property type="entry name" value="GMPS_ATP_PPASE"/>
    <property type="match status" value="1"/>
</dbReference>
<evidence type="ECO:0000256" key="5">
    <source>
        <dbReference type="ARBA" id="ARBA00022749"/>
    </source>
</evidence>
<dbReference type="Gene3D" id="3.40.50.620">
    <property type="entry name" value="HUPs"/>
    <property type="match status" value="1"/>
</dbReference>
<keyword evidence="6 9" id="KW-0658">Purine biosynthesis</keyword>
<evidence type="ECO:0000256" key="2">
    <source>
        <dbReference type="ARBA" id="ARBA00005153"/>
    </source>
</evidence>
<dbReference type="NCBIfam" id="TIGR00888">
    <property type="entry name" value="guaA_Nterm"/>
    <property type="match status" value="1"/>
</dbReference>
<evidence type="ECO:0000256" key="7">
    <source>
        <dbReference type="ARBA" id="ARBA00022840"/>
    </source>
</evidence>
<dbReference type="GO" id="GO:0005829">
    <property type="term" value="C:cytosol"/>
    <property type="evidence" value="ECO:0007669"/>
    <property type="project" value="TreeGrafter"/>
</dbReference>
<keyword evidence="5 9" id="KW-0332">GMP biosynthesis</keyword>
<dbReference type="Pfam" id="PF00117">
    <property type="entry name" value="GATase"/>
    <property type="match status" value="1"/>
</dbReference>
<comment type="subunit">
    <text evidence="9">Homodimer.</text>
</comment>
<evidence type="ECO:0000256" key="6">
    <source>
        <dbReference type="ARBA" id="ARBA00022755"/>
    </source>
</evidence>
<accession>A0A0G0PLF4</accession>
<feature type="active site" evidence="9">
    <location>
        <position position="166"/>
    </location>
</feature>
<evidence type="ECO:0000256" key="3">
    <source>
        <dbReference type="ARBA" id="ARBA00022598"/>
    </source>
</evidence>
<dbReference type="CDD" id="cd01997">
    <property type="entry name" value="GMP_synthase_C"/>
    <property type="match status" value="1"/>
</dbReference>
<keyword evidence="8 9" id="KW-0315">Glutamine amidotransferase</keyword>
<comment type="function">
    <text evidence="1 9">Catalyzes the synthesis of GMP from XMP.</text>
</comment>
<dbReference type="InterPro" id="IPR025777">
    <property type="entry name" value="GMPS_ATP_PPase_dom"/>
</dbReference>
<dbReference type="InterPro" id="IPR014729">
    <property type="entry name" value="Rossmann-like_a/b/a_fold"/>
</dbReference>
<feature type="domain" description="GMPS ATP-PPase" evidence="11">
    <location>
        <begin position="191"/>
        <end position="388"/>
    </location>
</feature>
<dbReference type="Gene3D" id="3.30.300.10">
    <property type="match status" value="1"/>
</dbReference>
<protein>
    <recommendedName>
        <fullName evidence="9">GMP synthase [glutamine-hydrolyzing]</fullName>
        <ecNumber evidence="9">6.3.5.2</ecNumber>
    </recommendedName>
    <alternativeName>
        <fullName evidence="9">GMP synthetase</fullName>
    </alternativeName>
    <alternativeName>
        <fullName evidence="9">Glutamine amidotransferase</fullName>
    </alternativeName>
</protein>
<proteinExistence type="inferred from homology"/>
<dbReference type="SUPFAM" id="SSF52402">
    <property type="entry name" value="Adenine nucleotide alpha hydrolases-like"/>
    <property type="match status" value="1"/>
</dbReference>
<dbReference type="SUPFAM" id="SSF52317">
    <property type="entry name" value="Class I glutamine amidotransferase-like"/>
    <property type="match status" value="1"/>
</dbReference>
<dbReference type="AlphaFoldDB" id="A0A0G0PLF4"/>
<dbReference type="InterPro" id="IPR004739">
    <property type="entry name" value="GMP_synth_GATase"/>
</dbReference>
<keyword evidence="7 9" id="KW-0067">ATP-binding</keyword>
<comment type="catalytic activity">
    <reaction evidence="9">
        <text>XMP + L-glutamine + ATP + H2O = GMP + L-glutamate + AMP + diphosphate + 2 H(+)</text>
        <dbReference type="Rhea" id="RHEA:11680"/>
        <dbReference type="ChEBI" id="CHEBI:15377"/>
        <dbReference type="ChEBI" id="CHEBI:15378"/>
        <dbReference type="ChEBI" id="CHEBI:29985"/>
        <dbReference type="ChEBI" id="CHEBI:30616"/>
        <dbReference type="ChEBI" id="CHEBI:33019"/>
        <dbReference type="ChEBI" id="CHEBI:57464"/>
        <dbReference type="ChEBI" id="CHEBI:58115"/>
        <dbReference type="ChEBI" id="CHEBI:58359"/>
        <dbReference type="ChEBI" id="CHEBI:456215"/>
        <dbReference type="EC" id="6.3.5.2"/>
    </reaction>
</comment>
<dbReference type="NCBIfam" id="NF000848">
    <property type="entry name" value="PRK00074.1"/>
    <property type="match status" value="1"/>
</dbReference>
<dbReference type="PROSITE" id="PS51273">
    <property type="entry name" value="GATASE_TYPE_1"/>
    <property type="match status" value="1"/>
</dbReference>
<feature type="binding site" evidence="10">
    <location>
        <begin position="218"/>
        <end position="224"/>
    </location>
    <ligand>
        <name>ATP</name>
        <dbReference type="ChEBI" id="CHEBI:30616"/>
    </ligand>
</feature>
<comment type="pathway">
    <text evidence="2 9">Purine metabolism; GMP biosynthesis; GMP from XMP (L-Gln route): step 1/1.</text>
</comment>
<evidence type="ECO:0000256" key="4">
    <source>
        <dbReference type="ARBA" id="ARBA00022741"/>
    </source>
</evidence>
<dbReference type="Proteomes" id="UP000034893">
    <property type="component" value="Unassembled WGS sequence"/>
</dbReference>
<dbReference type="PATRIC" id="fig|1618414.3.peg.99"/>
<evidence type="ECO:0000256" key="10">
    <source>
        <dbReference type="PROSITE-ProRule" id="PRU00886"/>
    </source>
</evidence>
<organism evidence="12 13">
    <name type="scientific">Candidatus Curtissbacteria bacterium GW2011_GWC2_38_9</name>
    <dbReference type="NCBI Taxonomy" id="1618414"/>
    <lineage>
        <taxon>Bacteria</taxon>
        <taxon>Candidatus Curtissiibacteriota</taxon>
    </lineage>
</organism>
<dbReference type="SUPFAM" id="SSF54810">
    <property type="entry name" value="GMP synthetase C-terminal dimerisation domain"/>
    <property type="match status" value="1"/>
</dbReference>
<dbReference type="Gene3D" id="3.40.50.880">
    <property type="match status" value="1"/>
</dbReference>
<feature type="active site" evidence="9">
    <location>
        <position position="164"/>
    </location>
</feature>
<sequence>MVAVINFGGQYAHLIARRIRELGVKSELISPDSNISTVKKLAPQALILSGSPFSCYEKNAPKVDLKIYELGLPILGICYGQQLMAVQLGGQVSSHSSKQFGRELLKITTSALFENLKSSQTVWFSHGDQVDRLPTGFKIIASSKNAKIAGMEDSQRRFYGIQFHPEVTHTPNGEVILSNFLFKIAKAKKDWNLKSLKEDIVNNLIKKIKNQKVVMALSGGVDSLVAATLLKEAIGDNLFLVFIDTGLLRKYDLEDLENVVKSVNFKNLPAGRQGFRIVNSQSRFLKILQRVNDPEEKRKVIAKLYFAILEEEAKKIGNVTFLAQGTIYPDRIESAKPSKHADKIKSHHNVTLPKGLKLKIIEPLGEFYKDEVRKLGKILRIPQEFLNRHPFPGPGLAIRILGEVTEDRLKILREADAIFIEELKKAGIYNKVGQALAALLPVKSVGVMGDARTYSYIIALRSVDTVDFMTADWSKIPSDVMEKVSSRIVNEVRGVNRVVYDITQKPPATIEYE</sequence>
<dbReference type="FunFam" id="3.40.50.880:FF:000001">
    <property type="entry name" value="GMP synthase [glutamine-hydrolyzing]"/>
    <property type="match status" value="1"/>
</dbReference>
<dbReference type="Pfam" id="PF00958">
    <property type="entry name" value="GMP_synt_C"/>
    <property type="match status" value="1"/>
</dbReference>
<name>A0A0G0PLF4_9BACT</name>
<dbReference type="NCBIfam" id="TIGR00884">
    <property type="entry name" value="guaA_Cterm"/>
    <property type="match status" value="1"/>
</dbReference>
<feature type="active site" description="Nucleophile" evidence="9">
    <location>
        <position position="78"/>
    </location>
</feature>
<dbReference type="HAMAP" id="MF_00344">
    <property type="entry name" value="GMP_synthase"/>
    <property type="match status" value="1"/>
</dbReference>
<dbReference type="PRINTS" id="PR00096">
    <property type="entry name" value="GATASE"/>
</dbReference>
<dbReference type="Pfam" id="PF02540">
    <property type="entry name" value="NAD_synthase"/>
    <property type="match status" value="1"/>
</dbReference>
<dbReference type="EMBL" id="LBVP01000002">
    <property type="protein sequence ID" value="KKQ90106.1"/>
    <property type="molecule type" value="Genomic_DNA"/>
</dbReference>
<reference evidence="12 13" key="1">
    <citation type="journal article" date="2015" name="Nature">
        <title>rRNA introns, odd ribosomes, and small enigmatic genomes across a large radiation of phyla.</title>
        <authorList>
            <person name="Brown C.T."/>
            <person name="Hug L.A."/>
            <person name="Thomas B.C."/>
            <person name="Sharon I."/>
            <person name="Castelle C.J."/>
            <person name="Singh A."/>
            <person name="Wilkins M.J."/>
            <person name="Williams K.H."/>
            <person name="Banfield J.F."/>
        </authorList>
    </citation>
    <scope>NUCLEOTIDE SEQUENCE [LARGE SCALE GENOMIC DNA]</scope>
</reference>
<evidence type="ECO:0000256" key="8">
    <source>
        <dbReference type="ARBA" id="ARBA00022962"/>
    </source>
</evidence>
<dbReference type="UniPathway" id="UPA00189">
    <property type="reaction ID" value="UER00296"/>
</dbReference>
<dbReference type="GO" id="GO:0003921">
    <property type="term" value="F:GMP synthase activity"/>
    <property type="evidence" value="ECO:0007669"/>
    <property type="project" value="InterPro"/>
</dbReference>
<evidence type="ECO:0000259" key="11">
    <source>
        <dbReference type="PROSITE" id="PS51553"/>
    </source>
</evidence>
<evidence type="ECO:0000256" key="1">
    <source>
        <dbReference type="ARBA" id="ARBA00002332"/>
    </source>
</evidence>
<dbReference type="InterPro" id="IPR022310">
    <property type="entry name" value="NAD/GMP_synthase"/>
</dbReference>